<evidence type="ECO:0000256" key="1">
    <source>
        <dbReference type="SAM" id="MobiDB-lite"/>
    </source>
</evidence>
<evidence type="ECO:0000313" key="3">
    <source>
        <dbReference type="Proteomes" id="UP000063063"/>
    </source>
</evidence>
<gene>
    <name evidence="2" type="ORF">LPMP_131380</name>
</gene>
<organism evidence="2 3">
    <name type="scientific">Leishmania panamensis</name>
    <dbReference type="NCBI Taxonomy" id="5679"/>
    <lineage>
        <taxon>Eukaryota</taxon>
        <taxon>Discoba</taxon>
        <taxon>Euglenozoa</taxon>
        <taxon>Kinetoplastea</taxon>
        <taxon>Metakinetoplastina</taxon>
        <taxon>Trypanosomatida</taxon>
        <taxon>Trypanosomatidae</taxon>
        <taxon>Leishmaniinae</taxon>
        <taxon>Leishmania</taxon>
        <taxon>Leishmania guyanensis species complex</taxon>
    </lineage>
</organism>
<dbReference type="KEGG" id="lpan:LPMP_131380"/>
<reference evidence="2 3" key="1">
    <citation type="journal article" date="2015" name="Sci. Rep.">
        <title>The genome of Leishmania panamensis: insights into genomics of the L. (Viannia) subgenus.</title>
        <authorList>
            <person name="Llanes A."/>
            <person name="Restrepo C.M."/>
            <person name="Vecchio G.D."/>
            <person name="Anguizola F.J."/>
            <person name="Lleonart R."/>
        </authorList>
    </citation>
    <scope>NUCLEOTIDE SEQUENCE [LARGE SCALE GENOMIC DNA]</scope>
    <source>
        <strain evidence="2 3">MHOM/PA/94/PSC-1</strain>
    </source>
</reference>
<keyword evidence="3" id="KW-1185">Reference proteome</keyword>
<name>A0A088RL66_LEIPA</name>
<evidence type="ECO:0000313" key="2">
    <source>
        <dbReference type="EMBL" id="AIN96565.1"/>
    </source>
</evidence>
<sequence>MTMRQPWRGSLERLRLAGCPTLGPVVQGVLLRNTIIVLDHVATVSVMASTMEALTGVGFDNELIVPELVLDFFDTDAKGITAETFDSFTAGIPVTPASATAPAPSSADSALWPKAFINSDKLRQKINLLLDRRKHHIVVQRVDEYDAKVMKELQITPNSYDTRLYVLCALFFRQKLQKPIIIASSDPIVKRLAAEYQIPTCAPADIVRCGHLLDLASAAGTAGTTPRLLKQKRPPRPPPFRKKRSNKGRR</sequence>
<accession>A0A088RL66</accession>
<dbReference type="VEuPathDB" id="TriTrypDB:LPMP_131380"/>
<dbReference type="VEuPathDB" id="TriTrypDB:LPAL13_130018500"/>
<dbReference type="EMBL" id="CP009382">
    <property type="protein sequence ID" value="AIN96565.1"/>
    <property type="molecule type" value="Genomic_DNA"/>
</dbReference>
<protein>
    <recommendedName>
        <fullName evidence="4">PIN domain-containing protein</fullName>
    </recommendedName>
</protein>
<proteinExistence type="predicted"/>
<dbReference type="RefSeq" id="XP_010697218.1">
    <property type="nucleotide sequence ID" value="XM_010698916.1"/>
</dbReference>
<evidence type="ECO:0008006" key="4">
    <source>
        <dbReference type="Google" id="ProtNLM"/>
    </source>
</evidence>
<dbReference type="OrthoDB" id="272551at2759"/>
<feature type="compositionally biased region" description="Basic residues" evidence="1">
    <location>
        <begin position="229"/>
        <end position="250"/>
    </location>
</feature>
<dbReference type="AlphaFoldDB" id="A0A088RL66"/>
<dbReference type="Proteomes" id="UP000063063">
    <property type="component" value="Chromosome 13"/>
</dbReference>
<dbReference type="GeneID" id="22573248"/>
<feature type="region of interest" description="Disordered" evidence="1">
    <location>
        <begin position="223"/>
        <end position="250"/>
    </location>
</feature>